<reference evidence="1 2" key="1">
    <citation type="submission" date="2016-02" db="EMBL/GenBank/DDBJ databases">
        <title>Complete genome of Sinomonas atrocyanea KCTC 3377.</title>
        <authorList>
            <person name="Kim K.M."/>
        </authorList>
    </citation>
    <scope>NUCLEOTIDE SEQUENCE [LARGE SCALE GENOMIC DNA]</scope>
    <source>
        <strain evidence="1 2">KCTC 3377</strain>
        <plasmid evidence="1 2">pSA01</plasmid>
    </source>
</reference>
<dbReference type="EMBL" id="CP014519">
    <property type="protein sequence ID" value="AMM34788.1"/>
    <property type="molecule type" value="Genomic_DNA"/>
</dbReference>
<accession>A0A127A5M2</accession>
<sequence>MSSSACDPAFTRAPPDAVTVRPGTGKSMWAPSWTTVKPVSVRVRWPSHMPRSAGTHAARSAVCSALRAVMPFPSARAQSAIPVRASSRRAGMAERSSVVRVSVASPYIPWPTCRSPRRCSGCSSKYALTRVVCPSIRLACTVSHSVLAGSCPGSRRRKTSRSVSASVPAARRCAPVGRRTAPIRSAIAFISRRAAGFPASRVNDDDRTATSPPGRVRARDLMMKWLCIEWPPALWRGSWSTRSAKGTLPTTASKCPAR</sequence>
<geneLocation type="plasmid" evidence="1 2">
    <name>pSA01</name>
</geneLocation>
<name>A0A127A5M2_9MICC</name>
<evidence type="ECO:0000313" key="2">
    <source>
        <dbReference type="Proteomes" id="UP000070134"/>
    </source>
</evidence>
<gene>
    <name evidence="1" type="ORF">SA2016_4136</name>
</gene>
<dbReference type="KEGG" id="satk:SA2016_4136"/>
<dbReference type="Proteomes" id="UP000070134">
    <property type="component" value="Plasmid pSA01"/>
</dbReference>
<dbReference type="AlphaFoldDB" id="A0A127A5M2"/>
<proteinExistence type="predicted"/>
<organism evidence="1 2">
    <name type="scientific">Sinomonas atrocyanea</name>
    <dbReference type="NCBI Taxonomy" id="37927"/>
    <lineage>
        <taxon>Bacteria</taxon>
        <taxon>Bacillati</taxon>
        <taxon>Actinomycetota</taxon>
        <taxon>Actinomycetes</taxon>
        <taxon>Micrococcales</taxon>
        <taxon>Micrococcaceae</taxon>
        <taxon>Sinomonas</taxon>
    </lineage>
</organism>
<keyword evidence="1" id="KW-0614">Plasmid</keyword>
<keyword evidence="2" id="KW-1185">Reference proteome</keyword>
<evidence type="ECO:0000313" key="1">
    <source>
        <dbReference type="EMBL" id="AMM34788.1"/>
    </source>
</evidence>
<protein>
    <submittedName>
        <fullName evidence="1">Uncharacterized protein</fullName>
    </submittedName>
</protein>